<dbReference type="AlphaFoldDB" id="A0A7J4XIB8"/>
<comment type="similarity">
    <text evidence="1">Belongs to the glycosyl hydrolase 2 family.</text>
</comment>
<proteinExistence type="inferred from homology"/>
<dbReference type="InterPro" id="IPR006103">
    <property type="entry name" value="Glyco_hydro_2_cat"/>
</dbReference>
<gene>
    <name evidence="10" type="ORF">F3F73_11925</name>
</gene>
<name>A0A7J4XIB8_9BACE</name>
<dbReference type="Proteomes" id="UP000422221">
    <property type="component" value="Unassembled WGS sequence"/>
</dbReference>
<dbReference type="Pfam" id="PF02836">
    <property type="entry name" value="Glyco_hydro_2_C"/>
    <property type="match status" value="1"/>
</dbReference>
<dbReference type="Pfam" id="PF16355">
    <property type="entry name" value="DUF4982"/>
    <property type="match status" value="1"/>
</dbReference>
<evidence type="ECO:0000259" key="9">
    <source>
        <dbReference type="Pfam" id="PF22666"/>
    </source>
</evidence>
<evidence type="ECO:0000259" key="8">
    <source>
        <dbReference type="Pfam" id="PF18565"/>
    </source>
</evidence>
<dbReference type="InterPro" id="IPR036156">
    <property type="entry name" value="Beta-gal/glucu_dom_sf"/>
</dbReference>
<feature type="domain" description="Glycoside hydrolase family 2 immunoglobulin-like beta-sandwich" evidence="5">
    <location>
        <begin position="206"/>
        <end position="310"/>
    </location>
</feature>
<dbReference type="PANTHER" id="PTHR42732">
    <property type="entry name" value="BETA-GALACTOSIDASE"/>
    <property type="match status" value="1"/>
</dbReference>
<dbReference type="EMBL" id="VWMK01000011">
    <property type="protein sequence ID" value="KAA3764562.1"/>
    <property type="molecule type" value="Genomic_DNA"/>
</dbReference>
<dbReference type="InterPro" id="IPR006102">
    <property type="entry name" value="Ig-like_GH2"/>
</dbReference>
<keyword evidence="2 10" id="KW-0378">Hydrolase</keyword>
<evidence type="ECO:0000256" key="4">
    <source>
        <dbReference type="SAM" id="SignalP"/>
    </source>
</evidence>
<protein>
    <submittedName>
        <fullName evidence="10">Glycoside hydrolase family 2 protein</fullName>
    </submittedName>
</protein>
<reference evidence="10 11" key="1">
    <citation type="journal article" date="2019" name="Nat. Med.">
        <title>A library of human gut bacterial isolates paired with longitudinal multiomics data enables mechanistic microbiome research.</title>
        <authorList>
            <person name="Poyet M."/>
            <person name="Groussin M."/>
            <person name="Gibbons S.M."/>
            <person name="Avila-Pacheco J."/>
            <person name="Jiang X."/>
            <person name="Kearney S.M."/>
            <person name="Perrotta A.R."/>
            <person name="Berdy B."/>
            <person name="Zhao S."/>
            <person name="Lieberman T.D."/>
            <person name="Swanson P.K."/>
            <person name="Smith M."/>
            <person name="Roesemann S."/>
            <person name="Alexander J.E."/>
            <person name="Rich S.A."/>
            <person name="Livny J."/>
            <person name="Vlamakis H."/>
            <person name="Clish C."/>
            <person name="Bullock K."/>
            <person name="Deik A."/>
            <person name="Scott J."/>
            <person name="Pierce K.A."/>
            <person name="Xavier R.J."/>
            <person name="Alm E.J."/>
        </authorList>
    </citation>
    <scope>NUCLEOTIDE SEQUENCE [LARGE SCALE GENOMIC DNA]</scope>
    <source>
        <strain evidence="10 11">BIOML-A10</strain>
    </source>
</reference>
<dbReference type="Pfam" id="PF22666">
    <property type="entry name" value="Glyco_hydro_2_N2"/>
    <property type="match status" value="1"/>
</dbReference>
<organism evidence="10 11">
    <name type="scientific">Bacteroides salyersiae</name>
    <dbReference type="NCBI Taxonomy" id="291644"/>
    <lineage>
        <taxon>Bacteria</taxon>
        <taxon>Pseudomonadati</taxon>
        <taxon>Bacteroidota</taxon>
        <taxon>Bacteroidia</taxon>
        <taxon>Bacteroidales</taxon>
        <taxon>Bacteroidaceae</taxon>
        <taxon>Bacteroides</taxon>
    </lineage>
</organism>
<dbReference type="PANTHER" id="PTHR42732:SF1">
    <property type="entry name" value="BETA-MANNOSIDASE"/>
    <property type="match status" value="1"/>
</dbReference>
<evidence type="ECO:0000259" key="7">
    <source>
        <dbReference type="Pfam" id="PF16355"/>
    </source>
</evidence>
<keyword evidence="3" id="KW-0326">Glycosidase</keyword>
<dbReference type="InterPro" id="IPR008979">
    <property type="entry name" value="Galactose-bd-like_sf"/>
</dbReference>
<dbReference type="Gene3D" id="2.60.40.10">
    <property type="entry name" value="Immunoglobulins"/>
    <property type="match status" value="3"/>
</dbReference>
<dbReference type="InterPro" id="IPR054593">
    <property type="entry name" value="Beta-mannosidase-like_N2"/>
</dbReference>
<dbReference type="SUPFAM" id="SSF49785">
    <property type="entry name" value="Galactose-binding domain-like"/>
    <property type="match status" value="1"/>
</dbReference>
<evidence type="ECO:0000256" key="2">
    <source>
        <dbReference type="ARBA" id="ARBA00022801"/>
    </source>
</evidence>
<dbReference type="Gene3D" id="2.60.120.260">
    <property type="entry name" value="Galactose-binding domain-like"/>
    <property type="match status" value="1"/>
</dbReference>
<dbReference type="InterPro" id="IPR032311">
    <property type="entry name" value="DUF4982"/>
</dbReference>
<dbReference type="InterPro" id="IPR040605">
    <property type="entry name" value="Glyco_hydro2_dom5"/>
</dbReference>
<dbReference type="SUPFAM" id="SSF49303">
    <property type="entry name" value="beta-Galactosidase/glucuronidase domain"/>
    <property type="match status" value="1"/>
</dbReference>
<dbReference type="GO" id="GO:0004553">
    <property type="term" value="F:hydrolase activity, hydrolyzing O-glycosyl compounds"/>
    <property type="evidence" value="ECO:0007669"/>
    <property type="project" value="InterPro"/>
</dbReference>
<evidence type="ECO:0000259" key="5">
    <source>
        <dbReference type="Pfam" id="PF00703"/>
    </source>
</evidence>
<evidence type="ECO:0000256" key="1">
    <source>
        <dbReference type="ARBA" id="ARBA00007401"/>
    </source>
</evidence>
<evidence type="ECO:0000259" key="6">
    <source>
        <dbReference type="Pfam" id="PF02836"/>
    </source>
</evidence>
<feature type="signal peptide" evidence="4">
    <location>
        <begin position="1"/>
        <end position="17"/>
    </location>
</feature>
<feature type="domain" description="Glycoside hydrolase family 2" evidence="8">
    <location>
        <begin position="687"/>
        <end position="776"/>
    </location>
</feature>
<feature type="domain" description="Glycoside hydrolase family 2 catalytic" evidence="6">
    <location>
        <begin position="313"/>
        <end position="446"/>
    </location>
</feature>
<feature type="domain" description="Beta-mannosidase-like galactose-binding" evidence="9">
    <location>
        <begin position="88"/>
        <end position="156"/>
    </location>
</feature>
<dbReference type="PRINTS" id="PR00132">
    <property type="entry name" value="GLHYDRLASE2"/>
</dbReference>
<dbReference type="Pfam" id="PF18565">
    <property type="entry name" value="Glyco_hydro2_C5"/>
    <property type="match status" value="1"/>
</dbReference>
<feature type="chain" id="PRO_5029655524" evidence="4">
    <location>
        <begin position="18"/>
        <end position="779"/>
    </location>
</feature>
<dbReference type="SUPFAM" id="SSF51445">
    <property type="entry name" value="(Trans)glycosidases"/>
    <property type="match status" value="1"/>
</dbReference>
<evidence type="ECO:0000313" key="10">
    <source>
        <dbReference type="EMBL" id="KAA3764562.1"/>
    </source>
</evidence>
<evidence type="ECO:0000313" key="11">
    <source>
        <dbReference type="Proteomes" id="UP000422221"/>
    </source>
</evidence>
<comment type="caution">
    <text evidence="10">The sequence shown here is derived from an EMBL/GenBank/DDBJ whole genome shotgun (WGS) entry which is preliminary data.</text>
</comment>
<dbReference type="InterPro" id="IPR006101">
    <property type="entry name" value="Glyco_hydro_2"/>
</dbReference>
<dbReference type="GO" id="GO:0005975">
    <property type="term" value="P:carbohydrate metabolic process"/>
    <property type="evidence" value="ECO:0007669"/>
    <property type="project" value="InterPro"/>
</dbReference>
<dbReference type="InterPro" id="IPR017853">
    <property type="entry name" value="GH"/>
</dbReference>
<keyword evidence="4" id="KW-0732">Signal</keyword>
<evidence type="ECO:0000256" key="3">
    <source>
        <dbReference type="ARBA" id="ARBA00023295"/>
    </source>
</evidence>
<dbReference type="Gene3D" id="3.20.20.80">
    <property type="entry name" value="Glycosidases"/>
    <property type="match status" value="1"/>
</dbReference>
<dbReference type="InterPro" id="IPR051913">
    <property type="entry name" value="GH2_Domain-Containing"/>
</dbReference>
<dbReference type="InterPro" id="IPR013783">
    <property type="entry name" value="Ig-like_fold"/>
</dbReference>
<sequence length="779" mass="88305">MHMKPIKLLFSVVSALAIVSCVGNTSYCSNQYLFNEGWSFFRVDSSIHLDESKLIEGDFPPQAESVTLPHTVRIEPLVVNNQWQGISYYSKSFQISKNDKNKSLFLKFEGAMTVADVWINGKHITTHVGGFLPFTINIDKAVKPDSNNILVVKLDNRDNPTTGPRPLKELDFNTYGGIYRNVWFIAKAPVHISDPIYANKEGGGGIYIKTKNVTKASALIDIKTNLVNNSTKAKEVKLIHTLLDEKDNEVWNQKSSSLISADTDKDIAVQTVVSEPKLWSPDTPYLYKVVTEVYSDGQLVDKEINSLGIRDINISANGLYLNGNKLFLRGVNRHQEYPYVGYALSDEAQYRDAYLIKKAGFDYVRASHYPHSPAFLKACDKLGLFVLDAILGWQYFGDSLFVEHAKTSARELIRRDRNHPCILAWELSINETPMPEDFMQEMNAIRTEEAPGTNTAGWIKDKYDIYIEARQHRKEVDFSVPLIVSEYGDWEYYAQNAGFNQNEWSNLLEEERNSRQSRESGEKRMLQQALNIQEAHNDNRSTHAFADGYWSMFDYNRGYADDIEYSGIMDICRLPKFSYFFFQSQRDIDVNNEFAQPMVKIASYWKPGESKYARIYSNCDEVELYLNNFLVGRKMPDVDYSTSNLNHPPFTFDVECTSPGKLKAFGYYKGKRVCSDSIRTPEKARKIKLLANTCGIALKNNDLMLIYAQIQDSNGSFVANATDVIDFIIEGDGIIINTKETKTIGGVALILLKTGNTHGEIIITAKSPKLKSGTIKFSI</sequence>
<feature type="domain" description="DUF4982" evidence="7">
    <location>
        <begin position="614"/>
        <end position="674"/>
    </location>
</feature>
<accession>A0A7J4XIB8</accession>
<dbReference type="Pfam" id="PF00703">
    <property type="entry name" value="Glyco_hydro_2"/>
    <property type="match status" value="1"/>
</dbReference>
<dbReference type="PROSITE" id="PS51257">
    <property type="entry name" value="PROKAR_LIPOPROTEIN"/>
    <property type="match status" value="1"/>
</dbReference>